<proteinExistence type="predicted"/>
<dbReference type="Proteomes" id="UP001175228">
    <property type="component" value="Unassembled WGS sequence"/>
</dbReference>
<dbReference type="EMBL" id="JAUEPU010000016">
    <property type="protein sequence ID" value="KAK0495963.1"/>
    <property type="molecule type" value="Genomic_DNA"/>
</dbReference>
<dbReference type="AlphaFoldDB" id="A0AA39Q488"/>
<gene>
    <name evidence="1" type="ORF">EDD18DRAFT_1105869</name>
</gene>
<name>A0AA39Q488_9AGAR</name>
<comment type="caution">
    <text evidence="1">The sequence shown here is derived from an EMBL/GenBank/DDBJ whole genome shotgun (WGS) entry which is preliminary data.</text>
</comment>
<reference evidence="1" key="1">
    <citation type="submission" date="2023-06" db="EMBL/GenBank/DDBJ databases">
        <authorList>
            <consortium name="Lawrence Berkeley National Laboratory"/>
            <person name="Ahrendt S."/>
            <person name="Sahu N."/>
            <person name="Indic B."/>
            <person name="Wong-Bajracharya J."/>
            <person name="Merenyi Z."/>
            <person name="Ke H.-M."/>
            <person name="Monk M."/>
            <person name="Kocsube S."/>
            <person name="Drula E."/>
            <person name="Lipzen A."/>
            <person name="Balint B."/>
            <person name="Henrissat B."/>
            <person name="Andreopoulos B."/>
            <person name="Martin F.M."/>
            <person name="Harder C.B."/>
            <person name="Rigling D."/>
            <person name="Ford K.L."/>
            <person name="Foster G.D."/>
            <person name="Pangilinan J."/>
            <person name="Papanicolaou A."/>
            <person name="Barry K."/>
            <person name="LaButti K."/>
            <person name="Viragh M."/>
            <person name="Koriabine M."/>
            <person name="Yan M."/>
            <person name="Riley R."/>
            <person name="Champramary S."/>
            <person name="Plett K.L."/>
            <person name="Tsai I.J."/>
            <person name="Slot J."/>
            <person name="Sipos G."/>
            <person name="Plett J."/>
            <person name="Nagy L.G."/>
            <person name="Grigoriev I.V."/>
        </authorList>
    </citation>
    <scope>NUCLEOTIDE SEQUENCE</scope>
    <source>
        <strain evidence="1">HWK02</strain>
    </source>
</reference>
<protein>
    <submittedName>
        <fullName evidence="1">Uncharacterized protein</fullName>
    </submittedName>
</protein>
<keyword evidence="2" id="KW-1185">Reference proteome</keyword>
<evidence type="ECO:0000313" key="2">
    <source>
        <dbReference type="Proteomes" id="UP001175228"/>
    </source>
</evidence>
<accession>A0AA39Q488</accession>
<organism evidence="1 2">
    <name type="scientific">Armillaria luteobubalina</name>
    <dbReference type="NCBI Taxonomy" id="153913"/>
    <lineage>
        <taxon>Eukaryota</taxon>
        <taxon>Fungi</taxon>
        <taxon>Dikarya</taxon>
        <taxon>Basidiomycota</taxon>
        <taxon>Agaricomycotina</taxon>
        <taxon>Agaricomycetes</taxon>
        <taxon>Agaricomycetidae</taxon>
        <taxon>Agaricales</taxon>
        <taxon>Marasmiineae</taxon>
        <taxon>Physalacriaceae</taxon>
        <taxon>Armillaria</taxon>
    </lineage>
</organism>
<sequence length="238" mass="25845">MNHGMNDDPRYSIRGGKGIRAGLGVNGESRPASQANRISANQILTMQHSGGVVSKGNVISWDRRDYDRLERSEAMRSQRGLAMNHSTTTAVGAGTPGISSAKERAEARELIGVSTSTGSRRVNIGGEPPPPSWFGRNSLQHVGSKSALTEHVRGTRDSGKSVANGSKHTNTTLCLSVEDVALPTRFGGFSVKWRGDRGDIKEGEDAEIAIKQCRLVMVQNRRRRVEPANKRSRSAEER</sequence>
<evidence type="ECO:0000313" key="1">
    <source>
        <dbReference type="EMBL" id="KAK0495963.1"/>
    </source>
</evidence>